<dbReference type="AlphaFoldDB" id="A0A6N7ZKS8"/>
<dbReference type="HAMAP" id="MF_00528">
    <property type="entry name" value="Maf"/>
    <property type="match status" value="1"/>
</dbReference>
<comment type="similarity">
    <text evidence="3">Belongs to the Maf family.</text>
</comment>
<dbReference type="Gene3D" id="3.90.950.10">
    <property type="match status" value="1"/>
</dbReference>
<dbReference type="EMBL" id="WMKA01000035">
    <property type="protein sequence ID" value="MTG90017.1"/>
    <property type="molecule type" value="Genomic_DNA"/>
</dbReference>
<comment type="catalytic activity">
    <reaction evidence="3">
        <text>a ribonucleoside 5'-triphosphate + H2O = a ribonucleoside 5'-phosphate + diphosphate + H(+)</text>
        <dbReference type="Rhea" id="RHEA:23996"/>
        <dbReference type="ChEBI" id="CHEBI:15377"/>
        <dbReference type="ChEBI" id="CHEBI:15378"/>
        <dbReference type="ChEBI" id="CHEBI:33019"/>
        <dbReference type="ChEBI" id="CHEBI:58043"/>
        <dbReference type="ChEBI" id="CHEBI:61557"/>
        <dbReference type="EC" id="3.6.1.9"/>
    </reaction>
</comment>
<dbReference type="NCBIfam" id="TIGR00172">
    <property type="entry name" value="maf"/>
    <property type="match status" value="1"/>
</dbReference>
<feature type="active site" description="Proton acceptor" evidence="3">
    <location>
        <position position="89"/>
    </location>
</feature>
<dbReference type="GO" id="GO:0005737">
    <property type="term" value="C:cytoplasm"/>
    <property type="evidence" value="ECO:0007669"/>
    <property type="project" value="UniProtKB-SubCell"/>
</dbReference>
<evidence type="ECO:0000313" key="5">
    <source>
        <dbReference type="Proteomes" id="UP000440668"/>
    </source>
</evidence>
<accession>A0A6N7ZKS8</accession>
<dbReference type="SUPFAM" id="SSF52972">
    <property type="entry name" value="ITPase-like"/>
    <property type="match status" value="1"/>
</dbReference>
<dbReference type="Pfam" id="PF02545">
    <property type="entry name" value="Maf"/>
    <property type="match status" value="1"/>
</dbReference>
<comment type="subcellular location">
    <subcellularLocation>
        <location evidence="3">Cytoplasm</location>
    </subcellularLocation>
</comment>
<dbReference type="GO" id="GO:0047429">
    <property type="term" value="F:nucleoside triphosphate diphosphatase activity"/>
    <property type="evidence" value="ECO:0007669"/>
    <property type="project" value="UniProtKB-EC"/>
</dbReference>
<evidence type="ECO:0000256" key="3">
    <source>
        <dbReference type="HAMAP-Rule" id="MF_00528"/>
    </source>
</evidence>
<name>A0A6N7ZKS8_9MICO</name>
<comment type="caution">
    <text evidence="4">The sequence shown here is derived from an EMBL/GenBank/DDBJ whole genome shotgun (WGS) entry which is preliminary data.</text>
</comment>
<dbReference type="RefSeq" id="WP_318657656.1">
    <property type="nucleotide sequence ID" value="NZ_WMKA01000035.1"/>
</dbReference>
<keyword evidence="3" id="KW-0963">Cytoplasm</keyword>
<evidence type="ECO:0000313" key="4">
    <source>
        <dbReference type="EMBL" id="MTG90017.1"/>
    </source>
</evidence>
<dbReference type="InterPro" id="IPR029001">
    <property type="entry name" value="ITPase-like_fam"/>
</dbReference>
<dbReference type="InterPro" id="IPR003697">
    <property type="entry name" value="Maf-like"/>
</dbReference>
<evidence type="ECO:0000256" key="1">
    <source>
        <dbReference type="ARBA" id="ARBA00001968"/>
    </source>
</evidence>
<dbReference type="PIRSF" id="PIRSF006305">
    <property type="entry name" value="Maf"/>
    <property type="match status" value="1"/>
</dbReference>
<keyword evidence="3" id="KW-0546">Nucleotide metabolism</keyword>
<comment type="catalytic activity">
    <reaction evidence="3">
        <text>a 2'-deoxyribonucleoside 5'-triphosphate + H2O = a 2'-deoxyribonucleoside 5'-phosphate + diphosphate + H(+)</text>
        <dbReference type="Rhea" id="RHEA:44644"/>
        <dbReference type="ChEBI" id="CHEBI:15377"/>
        <dbReference type="ChEBI" id="CHEBI:15378"/>
        <dbReference type="ChEBI" id="CHEBI:33019"/>
        <dbReference type="ChEBI" id="CHEBI:61560"/>
        <dbReference type="ChEBI" id="CHEBI:65317"/>
        <dbReference type="EC" id="3.6.1.9"/>
    </reaction>
</comment>
<dbReference type="PANTHER" id="PTHR43213">
    <property type="entry name" value="BIFUNCTIONAL DTTP/UTP PYROPHOSPHATASE/METHYLTRANSFERASE PROTEIN-RELATED"/>
    <property type="match status" value="1"/>
</dbReference>
<gene>
    <name evidence="4" type="ORF">GJV82_13850</name>
</gene>
<dbReference type="GO" id="GO:0009117">
    <property type="term" value="P:nucleotide metabolic process"/>
    <property type="evidence" value="ECO:0007669"/>
    <property type="project" value="UniProtKB-KW"/>
</dbReference>
<protein>
    <recommendedName>
        <fullName evidence="3">Nucleoside triphosphate pyrophosphatase</fullName>
        <ecNumber evidence="3">3.6.1.9</ecNumber>
    </recommendedName>
    <alternativeName>
        <fullName evidence="3">Nucleotide pyrophosphatase</fullName>
        <shortName evidence="3">Nucleotide PPase</shortName>
    </alternativeName>
</protein>
<comment type="function">
    <text evidence="3">Nucleoside triphosphate pyrophosphatase. May have a dual role in cell division arrest and in preventing the incorporation of modified nucleotides into cellular nucleic acids.</text>
</comment>
<sequence length="221" mass="23016">MLRLVLASRSPARLATLRAAGVEPLVRVSGVDEDAVLRDAAAQRDGLLDPVDAVLVLARAKAEEVVRALAADAAPVVGADDALLLVGCDSMLELDGEVLGKPADADDARSRWRAMRGRAGVLHTGHWLVDLRSGAASGPGTSVGGTSSTTVHFADLSDEEIDAYVATGEPLHVAGAFTVDGLGGPYVERIEGDHHGVVGISLPLLRSLLRETGVAWHELRS</sequence>
<organism evidence="4 5">
    <name type="scientific">Cellulosimicrobium composti</name>
    <dbReference type="NCBI Taxonomy" id="2672572"/>
    <lineage>
        <taxon>Bacteria</taxon>
        <taxon>Bacillati</taxon>
        <taxon>Actinomycetota</taxon>
        <taxon>Actinomycetes</taxon>
        <taxon>Micrococcales</taxon>
        <taxon>Promicromonosporaceae</taxon>
        <taxon>Cellulosimicrobium</taxon>
    </lineage>
</organism>
<dbReference type="EC" id="3.6.1.9" evidence="3"/>
<proteinExistence type="inferred from homology"/>
<comment type="cofactor">
    <cofactor evidence="1 3">
        <name>a divalent metal cation</name>
        <dbReference type="ChEBI" id="CHEBI:60240"/>
    </cofactor>
</comment>
<evidence type="ECO:0000256" key="2">
    <source>
        <dbReference type="ARBA" id="ARBA00022801"/>
    </source>
</evidence>
<keyword evidence="2 3" id="KW-0378">Hydrolase</keyword>
<dbReference type="Proteomes" id="UP000440668">
    <property type="component" value="Unassembled WGS sequence"/>
</dbReference>
<comment type="caution">
    <text evidence="3">Lacks conserved residue(s) required for the propagation of feature annotation.</text>
</comment>
<dbReference type="CDD" id="cd00555">
    <property type="entry name" value="Maf"/>
    <property type="match status" value="1"/>
</dbReference>
<dbReference type="PANTHER" id="PTHR43213:SF5">
    <property type="entry name" value="BIFUNCTIONAL DTTP_UTP PYROPHOSPHATASE_METHYLTRANSFERASE PROTEIN-RELATED"/>
    <property type="match status" value="1"/>
</dbReference>
<reference evidence="4 5" key="1">
    <citation type="submission" date="2019-11" db="EMBL/GenBank/DDBJ databases">
        <title>Cellulosimicrobium composti sp. nov. isolated from a compost.</title>
        <authorList>
            <person name="Yang Y."/>
        </authorList>
    </citation>
    <scope>NUCLEOTIDE SEQUENCE [LARGE SCALE GENOMIC DNA]</scope>
    <source>
        <strain evidence="4 5">BIT-GX5</strain>
    </source>
</reference>